<name>A0A835BD70_9POAL</name>
<protein>
    <submittedName>
        <fullName evidence="1">Uncharacterized protein</fullName>
    </submittedName>
</protein>
<evidence type="ECO:0000313" key="1">
    <source>
        <dbReference type="EMBL" id="KAF8694448.1"/>
    </source>
</evidence>
<organism evidence="1 2">
    <name type="scientific">Digitaria exilis</name>
    <dbReference type="NCBI Taxonomy" id="1010633"/>
    <lineage>
        <taxon>Eukaryota</taxon>
        <taxon>Viridiplantae</taxon>
        <taxon>Streptophyta</taxon>
        <taxon>Embryophyta</taxon>
        <taxon>Tracheophyta</taxon>
        <taxon>Spermatophyta</taxon>
        <taxon>Magnoliopsida</taxon>
        <taxon>Liliopsida</taxon>
        <taxon>Poales</taxon>
        <taxon>Poaceae</taxon>
        <taxon>PACMAD clade</taxon>
        <taxon>Panicoideae</taxon>
        <taxon>Panicodae</taxon>
        <taxon>Paniceae</taxon>
        <taxon>Anthephorinae</taxon>
        <taxon>Digitaria</taxon>
    </lineage>
</organism>
<dbReference type="GO" id="GO:0009263">
    <property type="term" value="P:deoxyribonucleotide biosynthetic process"/>
    <property type="evidence" value="ECO:0007669"/>
    <property type="project" value="InterPro"/>
</dbReference>
<dbReference type="Gene3D" id="1.10.620.20">
    <property type="entry name" value="Ribonucleotide Reductase, subunit A"/>
    <property type="match status" value="1"/>
</dbReference>
<accession>A0A835BD70</accession>
<dbReference type="InterPro" id="IPR000358">
    <property type="entry name" value="RNR_small_fam"/>
</dbReference>
<comment type="caution">
    <text evidence="1">The sequence shown here is derived from an EMBL/GenBank/DDBJ whole genome shotgun (WGS) entry which is preliminary data.</text>
</comment>
<keyword evidence="2" id="KW-1185">Reference proteome</keyword>
<gene>
    <name evidence="1" type="ORF">HU200_038190</name>
</gene>
<dbReference type="Proteomes" id="UP000636709">
    <property type="component" value="Unassembled WGS sequence"/>
</dbReference>
<dbReference type="Pfam" id="PF00268">
    <property type="entry name" value="Ribonuc_red_sm"/>
    <property type="match status" value="1"/>
</dbReference>
<dbReference type="SUPFAM" id="SSF47240">
    <property type="entry name" value="Ferritin-like"/>
    <property type="match status" value="1"/>
</dbReference>
<dbReference type="InterPro" id="IPR009078">
    <property type="entry name" value="Ferritin-like_SF"/>
</dbReference>
<proteinExistence type="predicted"/>
<sequence>MAADFSEKLAVNVAPAAQISARRPATRSAFPWLPQACSIALRNAVDIECEFICDMLLVALVGMNGVLMNQYIEFVADHLLMSPDAGRCTTRPPYVICSLNGVNAANHVFSIDEDF</sequence>
<dbReference type="InterPro" id="IPR012348">
    <property type="entry name" value="RNR-like"/>
</dbReference>
<evidence type="ECO:0000313" key="2">
    <source>
        <dbReference type="Proteomes" id="UP000636709"/>
    </source>
</evidence>
<dbReference type="EMBL" id="JACEFO010001905">
    <property type="protein sequence ID" value="KAF8694448.1"/>
    <property type="molecule type" value="Genomic_DNA"/>
</dbReference>
<dbReference type="GO" id="GO:0016491">
    <property type="term" value="F:oxidoreductase activity"/>
    <property type="evidence" value="ECO:0007669"/>
    <property type="project" value="InterPro"/>
</dbReference>
<reference evidence="1" key="1">
    <citation type="submission" date="2020-07" db="EMBL/GenBank/DDBJ databases">
        <title>Genome sequence and genetic diversity analysis of an under-domesticated orphan crop, white fonio (Digitaria exilis).</title>
        <authorList>
            <person name="Bennetzen J.L."/>
            <person name="Chen S."/>
            <person name="Ma X."/>
            <person name="Wang X."/>
            <person name="Yssel A.E.J."/>
            <person name="Chaluvadi S.R."/>
            <person name="Johnson M."/>
            <person name="Gangashetty P."/>
            <person name="Hamidou F."/>
            <person name="Sanogo M.D."/>
            <person name="Zwaenepoel A."/>
            <person name="Wallace J."/>
            <person name="Van De Peer Y."/>
            <person name="Van Deynze A."/>
        </authorList>
    </citation>
    <scope>NUCLEOTIDE SEQUENCE</scope>
    <source>
        <tissue evidence="1">Leaves</tissue>
    </source>
</reference>
<dbReference type="AlphaFoldDB" id="A0A835BD70"/>